<dbReference type="Pfam" id="PF05380">
    <property type="entry name" value="Peptidase_A17"/>
    <property type="match status" value="1"/>
</dbReference>
<feature type="region of interest" description="Disordered" evidence="1">
    <location>
        <begin position="294"/>
        <end position="339"/>
    </location>
</feature>
<dbReference type="EMBL" id="CARXXK010001771">
    <property type="protein sequence ID" value="CAI6377483.1"/>
    <property type="molecule type" value="Genomic_DNA"/>
</dbReference>
<accession>A0AAV0Y9I3</accession>
<comment type="caution">
    <text evidence="2">The sequence shown here is derived from an EMBL/GenBank/DDBJ whole genome shotgun (WGS) entry which is preliminary data.</text>
</comment>
<dbReference type="SUPFAM" id="SSF56672">
    <property type="entry name" value="DNA/RNA polymerases"/>
    <property type="match status" value="1"/>
</dbReference>
<evidence type="ECO:0008006" key="4">
    <source>
        <dbReference type="Google" id="ProtNLM"/>
    </source>
</evidence>
<keyword evidence="3" id="KW-1185">Reference proteome</keyword>
<dbReference type="PANTHER" id="PTHR47331:SF1">
    <property type="entry name" value="GAG-LIKE PROTEIN"/>
    <property type="match status" value="1"/>
</dbReference>
<sequence length="339" mass="38318">MEQVHDNQVNEDKRECYLLHHAVVKESSTSTRLRVVFDLSCKTSSGISLNYVLIKGPVLQDELIYILARFRIHNFVLSADITKMYRQFWVADEHRTFQRILWRTDPQENIRIFQLKTITYGTVPASFMATGCLHKLAESQDVDPVISEVIKRDFYMDDFLGGTSSYEAASQLRDGLIKTMLSAGLELRKWTSNNINLIKGISNNQEGNKTIPISDDNAITKVLGLFWNSDIDAFQFEVKANNFKFINHIPKRLILSEIACLFDPLGLVGPAIIQAKLMLQQLWRLKIQWDDRCIPSSPTPNSPTSGSPTPSSPKSSSPTPSSPTHNLTTPNLKKYSSVI</sequence>
<gene>
    <name evidence="2" type="ORF">MEUPH1_LOCUS30734</name>
</gene>
<dbReference type="Proteomes" id="UP001160148">
    <property type="component" value="Unassembled WGS sequence"/>
</dbReference>
<proteinExistence type="predicted"/>
<reference evidence="2 3" key="1">
    <citation type="submission" date="2023-01" db="EMBL/GenBank/DDBJ databases">
        <authorList>
            <person name="Whitehead M."/>
        </authorList>
    </citation>
    <scope>NUCLEOTIDE SEQUENCE [LARGE SCALE GENOMIC DNA]</scope>
</reference>
<evidence type="ECO:0000313" key="2">
    <source>
        <dbReference type="EMBL" id="CAI6377483.1"/>
    </source>
</evidence>
<dbReference type="PANTHER" id="PTHR47331">
    <property type="entry name" value="PHD-TYPE DOMAIN-CONTAINING PROTEIN"/>
    <property type="match status" value="1"/>
</dbReference>
<name>A0AAV0Y9I3_9HEMI</name>
<evidence type="ECO:0000256" key="1">
    <source>
        <dbReference type="SAM" id="MobiDB-lite"/>
    </source>
</evidence>
<dbReference type="AlphaFoldDB" id="A0AAV0Y9I3"/>
<feature type="compositionally biased region" description="Low complexity" evidence="1">
    <location>
        <begin position="302"/>
        <end position="331"/>
    </location>
</feature>
<organism evidence="2 3">
    <name type="scientific">Macrosiphum euphorbiae</name>
    <name type="common">potato aphid</name>
    <dbReference type="NCBI Taxonomy" id="13131"/>
    <lineage>
        <taxon>Eukaryota</taxon>
        <taxon>Metazoa</taxon>
        <taxon>Ecdysozoa</taxon>
        <taxon>Arthropoda</taxon>
        <taxon>Hexapoda</taxon>
        <taxon>Insecta</taxon>
        <taxon>Pterygota</taxon>
        <taxon>Neoptera</taxon>
        <taxon>Paraneoptera</taxon>
        <taxon>Hemiptera</taxon>
        <taxon>Sternorrhyncha</taxon>
        <taxon>Aphidomorpha</taxon>
        <taxon>Aphidoidea</taxon>
        <taxon>Aphididae</taxon>
        <taxon>Macrosiphini</taxon>
        <taxon>Macrosiphum</taxon>
    </lineage>
</organism>
<protein>
    <recommendedName>
        <fullName evidence="4">Reverse transcriptase domain-containing protein</fullName>
    </recommendedName>
</protein>
<dbReference type="InterPro" id="IPR043502">
    <property type="entry name" value="DNA/RNA_pol_sf"/>
</dbReference>
<evidence type="ECO:0000313" key="3">
    <source>
        <dbReference type="Proteomes" id="UP001160148"/>
    </source>
</evidence>
<dbReference type="InterPro" id="IPR008042">
    <property type="entry name" value="Retrotrans_Pao"/>
</dbReference>
<dbReference type="GO" id="GO:0071897">
    <property type="term" value="P:DNA biosynthetic process"/>
    <property type="evidence" value="ECO:0007669"/>
    <property type="project" value="UniProtKB-ARBA"/>
</dbReference>